<accession>A0A382JYV4</accession>
<dbReference type="AlphaFoldDB" id="A0A382JYV4"/>
<sequence>MAQANRYICGSCGKAIVAWSDGNPYYIDNAGKKQYAHHPDHEKLDMCIGNDGEHMCLKCGAEFMVDSRTPIKACPKCAAREIADTCDLEGKRCPSCKSGVFECDTDYFCIS</sequence>
<organism evidence="1">
    <name type="scientific">marine metagenome</name>
    <dbReference type="NCBI Taxonomy" id="408172"/>
    <lineage>
        <taxon>unclassified sequences</taxon>
        <taxon>metagenomes</taxon>
        <taxon>ecological metagenomes</taxon>
    </lineage>
</organism>
<protein>
    <submittedName>
        <fullName evidence="1">Uncharacterized protein</fullName>
    </submittedName>
</protein>
<evidence type="ECO:0000313" key="1">
    <source>
        <dbReference type="EMBL" id="SVC16472.1"/>
    </source>
</evidence>
<name>A0A382JYV4_9ZZZZ</name>
<reference evidence="1" key="1">
    <citation type="submission" date="2018-05" db="EMBL/GenBank/DDBJ databases">
        <authorList>
            <person name="Lanie J.A."/>
            <person name="Ng W.-L."/>
            <person name="Kazmierczak K.M."/>
            <person name="Andrzejewski T.M."/>
            <person name="Davidsen T.M."/>
            <person name="Wayne K.J."/>
            <person name="Tettelin H."/>
            <person name="Glass J.I."/>
            <person name="Rusch D."/>
            <person name="Podicherti R."/>
            <person name="Tsui H.-C.T."/>
            <person name="Winkler M.E."/>
        </authorList>
    </citation>
    <scope>NUCLEOTIDE SEQUENCE</scope>
</reference>
<gene>
    <name evidence="1" type="ORF">METZ01_LOCUS269326</name>
</gene>
<dbReference type="EMBL" id="UINC01076884">
    <property type="protein sequence ID" value="SVC16472.1"/>
    <property type="molecule type" value="Genomic_DNA"/>
</dbReference>
<proteinExistence type="predicted"/>